<gene>
    <name evidence="2" type="ORF">I596_3446</name>
</gene>
<feature type="compositionally biased region" description="Basic residues" evidence="1">
    <location>
        <begin position="44"/>
        <end position="53"/>
    </location>
</feature>
<dbReference type="Proteomes" id="UP000076830">
    <property type="component" value="Chromosome"/>
</dbReference>
<dbReference type="KEGG" id="dko:I596_3446"/>
<proteinExistence type="predicted"/>
<sequence>MARRRAHGFALRRIQRVQQVGNIHPSRLGGPPWAAPTFGGHAGLRGKRRRYAG</sequence>
<dbReference type="AlphaFoldDB" id="A0A160DXY4"/>
<name>A0A160DXY4_9GAMM</name>
<keyword evidence="3" id="KW-1185">Reference proteome</keyword>
<feature type="region of interest" description="Disordered" evidence="1">
    <location>
        <begin position="23"/>
        <end position="53"/>
    </location>
</feature>
<organism evidence="2 3">
    <name type="scientific">Dokdonella koreensis DS-123</name>
    <dbReference type="NCBI Taxonomy" id="1300342"/>
    <lineage>
        <taxon>Bacteria</taxon>
        <taxon>Pseudomonadati</taxon>
        <taxon>Pseudomonadota</taxon>
        <taxon>Gammaproteobacteria</taxon>
        <taxon>Lysobacterales</taxon>
        <taxon>Rhodanobacteraceae</taxon>
        <taxon>Dokdonella</taxon>
    </lineage>
</organism>
<protein>
    <submittedName>
        <fullName evidence="2">Uncharacterized protein</fullName>
    </submittedName>
</protein>
<reference evidence="2 3" key="1">
    <citation type="submission" date="2016-04" db="EMBL/GenBank/DDBJ databases">
        <title>Complete genome sequence of Dokdonella koreensis DS-123T.</title>
        <authorList>
            <person name="Kim J.F."/>
            <person name="Lee H."/>
            <person name="Kwak M.-J."/>
        </authorList>
    </citation>
    <scope>NUCLEOTIDE SEQUENCE [LARGE SCALE GENOMIC DNA]</scope>
    <source>
        <strain evidence="2 3">DS-123</strain>
    </source>
</reference>
<evidence type="ECO:0000313" key="3">
    <source>
        <dbReference type="Proteomes" id="UP000076830"/>
    </source>
</evidence>
<dbReference type="EMBL" id="CP015249">
    <property type="protein sequence ID" value="ANB19434.1"/>
    <property type="molecule type" value="Genomic_DNA"/>
</dbReference>
<accession>A0A160DXY4</accession>
<evidence type="ECO:0000313" key="2">
    <source>
        <dbReference type="EMBL" id="ANB19434.1"/>
    </source>
</evidence>
<evidence type="ECO:0000256" key="1">
    <source>
        <dbReference type="SAM" id="MobiDB-lite"/>
    </source>
</evidence>